<dbReference type="AlphaFoldDB" id="A0A1F8EG27"/>
<dbReference type="EMBL" id="MGJB01000006">
    <property type="protein sequence ID" value="OGM98995.1"/>
    <property type="molecule type" value="Genomic_DNA"/>
</dbReference>
<dbReference type="Proteomes" id="UP000176893">
    <property type="component" value="Unassembled WGS sequence"/>
</dbReference>
<evidence type="ECO:0000313" key="3">
    <source>
        <dbReference type="Proteomes" id="UP000176893"/>
    </source>
</evidence>
<evidence type="ECO:0000256" key="1">
    <source>
        <dbReference type="SAM" id="Phobius"/>
    </source>
</evidence>
<organism evidence="2 3">
    <name type="scientific">Candidatus Yanofskybacteria bacterium RIFCSPHIGHO2_01_FULL_41_26</name>
    <dbReference type="NCBI Taxonomy" id="1802661"/>
    <lineage>
        <taxon>Bacteria</taxon>
        <taxon>Candidatus Yanofskyibacteriota</taxon>
    </lineage>
</organism>
<protein>
    <submittedName>
        <fullName evidence="2">Uncharacterized protein</fullName>
    </submittedName>
</protein>
<proteinExistence type="predicted"/>
<comment type="caution">
    <text evidence="2">The sequence shown here is derived from an EMBL/GenBank/DDBJ whole genome shotgun (WGS) entry which is preliminary data.</text>
</comment>
<name>A0A1F8EG27_9BACT</name>
<feature type="transmembrane region" description="Helical" evidence="1">
    <location>
        <begin position="12"/>
        <end position="37"/>
    </location>
</feature>
<keyword evidence="1" id="KW-1133">Transmembrane helix</keyword>
<sequence length="188" mass="21862">MRNLTKRMVKIPYFVVGLFLAGSFTFNIYLSLSFLGLKEAIEEFYQKDFVQVKMVSEQLVVDIEKEYGRKLPLIELNIRLSEYSDTGIKYKDNGKTLQLFLPPNIISFDNRQKRAYLAHELGHYVLGHLDNPNSDTHSFIRTGGLIRDIETDIFVLKFSSVEELSSVIKRLVWDKNERRVRLAVVKVN</sequence>
<reference evidence="2 3" key="1">
    <citation type="journal article" date="2016" name="Nat. Commun.">
        <title>Thousands of microbial genomes shed light on interconnected biogeochemical processes in an aquifer system.</title>
        <authorList>
            <person name="Anantharaman K."/>
            <person name="Brown C.T."/>
            <person name="Hug L.A."/>
            <person name="Sharon I."/>
            <person name="Castelle C.J."/>
            <person name="Probst A.J."/>
            <person name="Thomas B.C."/>
            <person name="Singh A."/>
            <person name="Wilkins M.J."/>
            <person name="Karaoz U."/>
            <person name="Brodie E.L."/>
            <person name="Williams K.H."/>
            <person name="Hubbard S.S."/>
            <person name="Banfield J.F."/>
        </authorList>
    </citation>
    <scope>NUCLEOTIDE SEQUENCE [LARGE SCALE GENOMIC DNA]</scope>
</reference>
<keyword evidence="1" id="KW-0812">Transmembrane</keyword>
<gene>
    <name evidence="2" type="ORF">A2649_01370</name>
</gene>
<keyword evidence="1" id="KW-0472">Membrane</keyword>
<dbReference type="STRING" id="1802661.A2649_01370"/>
<evidence type="ECO:0000313" key="2">
    <source>
        <dbReference type="EMBL" id="OGM98995.1"/>
    </source>
</evidence>
<accession>A0A1F8EG27</accession>